<dbReference type="AlphaFoldDB" id="A0A811V7B1"/>
<keyword evidence="2" id="KW-1185">Reference proteome</keyword>
<sequence length="142" mass="16276">MPKSMLQMLKMRRIQTFDIEAKAWNEMLIFKLETNICTAVVKSMLLCDVNAGEHTIKPLLANMGEFNGPQLSYKKSSLMTSTKTTRNFLPLDLYENFKRKTLMLGTPRYYHPRNIGALDYIASKFCFGIGFHKELEIDASIG</sequence>
<protein>
    <submittedName>
        <fullName evidence="1">(Mediterranean fruit fly) hypothetical protein</fullName>
    </submittedName>
</protein>
<dbReference type="EMBL" id="CAJHJT010000034">
    <property type="protein sequence ID" value="CAD7006335.1"/>
    <property type="molecule type" value="Genomic_DNA"/>
</dbReference>
<organism evidence="1 2">
    <name type="scientific">Ceratitis capitata</name>
    <name type="common">Mediterranean fruit fly</name>
    <name type="synonym">Tephritis capitata</name>
    <dbReference type="NCBI Taxonomy" id="7213"/>
    <lineage>
        <taxon>Eukaryota</taxon>
        <taxon>Metazoa</taxon>
        <taxon>Ecdysozoa</taxon>
        <taxon>Arthropoda</taxon>
        <taxon>Hexapoda</taxon>
        <taxon>Insecta</taxon>
        <taxon>Pterygota</taxon>
        <taxon>Neoptera</taxon>
        <taxon>Endopterygota</taxon>
        <taxon>Diptera</taxon>
        <taxon>Brachycera</taxon>
        <taxon>Muscomorpha</taxon>
        <taxon>Tephritoidea</taxon>
        <taxon>Tephritidae</taxon>
        <taxon>Ceratitis</taxon>
        <taxon>Ceratitis</taxon>
    </lineage>
</organism>
<accession>A0A811V7B1</accession>
<proteinExistence type="predicted"/>
<name>A0A811V7B1_CERCA</name>
<dbReference type="Proteomes" id="UP000606786">
    <property type="component" value="Unassembled WGS sequence"/>
</dbReference>
<evidence type="ECO:0000313" key="2">
    <source>
        <dbReference type="Proteomes" id="UP000606786"/>
    </source>
</evidence>
<reference evidence="1" key="1">
    <citation type="submission" date="2020-11" db="EMBL/GenBank/DDBJ databases">
        <authorList>
            <person name="Whitehead M."/>
        </authorList>
    </citation>
    <scope>NUCLEOTIDE SEQUENCE</scope>
    <source>
        <strain evidence="1">EGII</strain>
    </source>
</reference>
<evidence type="ECO:0000313" key="1">
    <source>
        <dbReference type="EMBL" id="CAD7006335.1"/>
    </source>
</evidence>
<gene>
    <name evidence="1" type="ORF">CCAP1982_LOCUS14657</name>
</gene>
<comment type="caution">
    <text evidence="1">The sequence shown here is derived from an EMBL/GenBank/DDBJ whole genome shotgun (WGS) entry which is preliminary data.</text>
</comment>